<accession>A0AAD4CCC2</accession>
<protein>
    <recommendedName>
        <fullName evidence="5">CENP-V/GFA domain-containing protein</fullName>
    </recommendedName>
</protein>
<dbReference type="InterPro" id="IPR011057">
    <property type="entry name" value="Mss4-like_sf"/>
</dbReference>
<dbReference type="GO" id="GO:0016846">
    <property type="term" value="F:carbon-sulfur lyase activity"/>
    <property type="evidence" value="ECO:0007669"/>
    <property type="project" value="InterPro"/>
</dbReference>
<evidence type="ECO:0000256" key="2">
    <source>
        <dbReference type="ARBA" id="ARBA00022723"/>
    </source>
</evidence>
<name>A0AAD4CCC2_ASPNN</name>
<evidence type="ECO:0000259" key="5">
    <source>
        <dbReference type="PROSITE" id="PS51891"/>
    </source>
</evidence>
<sequence length="166" mass="18220">MSSPPHLGKFINPNSHPVSEFANGLSGTCLCGSINVTINDPELFSRPRGHICHCANCRKVAGSYAASNLIIEEDKVAIEDRQGTLKVFVDTQTGSGNPLQRYFCSQCGNPIKSVTPLRKGWVIVKMGIFPRIPNPEFESFALHKHDWEDVPKGVTQFKIALGGERV</sequence>
<dbReference type="Proteomes" id="UP001194746">
    <property type="component" value="Unassembled WGS sequence"/>
</dbReference>
<feature type="domain" description="CENP-V/GFA" evidence="5">
    <location>
        <begin position="25"/>
        <end position="148"/>
    </location>
</feature>
<reference evidence="6" key="2">
    <citation type="submission" date="2020-02" db="EMBL/GenBank/DDBJ databases">
        <authorList>
            <person name="Gilchrist C.L.M."/>
            <person name="Chooi Y.-H."/>
        </authorList>
    </citation>
    <scope>NUCLEOTIDE SEQUENCE</scope>
    <source>
        <strain evidence="6">MST-FP2251</strain>
    </source>
</reference>
<evidence type="ECO:0000256" key="4">
    <source>
        <dbReference type="ARBA" id="ARBA00023239"/>
    </source>
</evidence>
<keyword evidence="7" id="KW-1185">Reference proteome</keyword>
<proteinExistence type="inferred from homology"/>
<dbReference type="SUPFAM" id="SSF51316">
    <property type="entry name" value="Mss4-like"/>
    <property type="match status" value="1"/>
</dbReference>
<keyword evidence="3" id="KW-0862">Zinc</keyword>
<reference evidence="6" key="1">
    <citation type="journal article" date="2019" name="Beilstein J. Org. Chem.">
        <title>Nanangenines: drimane sesquiterpenoids as the dominant metabolite cohort of a novel Australian fungus, Aspergillus nanangensis.</title>
        <authorList>
            <person name="Lacey H.J."/>
            <person name="Gilchrist C.L.M."/>
            <person name="Crombie A."/>
            <person name="Kalaitzis J.A."/>
            <person name="Vuong D."/>
            <person name="Rutledge P.J."/>
            <person name="Turner P."/>
            <person name="Pitt J.I."/>
            <person name="Lacey E."/>
            <person name="Chooi Y.H."/>
            <person name="Piggott A.M."/>
        </authorList>
    </citation>
    <scope>NUCLEOTIDE SEQUENCE</scope>
    <source>
        <strain evidence="6">MST-FP2251</strain>
    </source>
</reference>
<dbReference type="Pfam" id="PF04828">
    <property type="entry name" value="GFA"/>
    <property type="match status" value="1"/>
</dbReference>
<evidence type="ECO:0000256" key="1">
    <source>
        <dbReference type="ARBA" id="ARBA00005495"/>
    </source>
</evidence>
<evidence type="ECO:0000313" key="7">
    <source>
        <dbReference type="Proteomes" id="UP001194746"/>
    </source>
</evidence>
<dbReference type="GO" id="GO:0046872">
    <property type="term" value="F:metal ion binding"/>
    <property type="evidence" value="ECO:0007669"/>
    <property type="project" value="UniProtKB-KW"/>
</dbReference>
<dbReference type="PANTHER" id="PTHR33337">
    <property type="entry name" value="GFA DOMAIN-CONTAINING PROTEIN"/>
    <property type="match status" value="1"/>
</dbReference>
<organism evidence="6 7">
    <name type="scientific">Aspergillus nanangensis</name>
    <dbReference type="NCBI Taxonomy" id="2582783"/>
    <lineage>
        <taxon>Eukaryota</taxon>
        <taxon>Fungi</taxon>
        <taxon>Dikarya</taxon>
        <taxon>Ascomycota</taxon>
        <taxon>Pezizomycotina</taxon>
        <taxon>Eurotiomycetes</taxon>
        <taxon>Eurotiomycetidae</taxon>
        <taxon>Eurotiales</taxon>
        <taxon>Aspergillaceae</taxon>
        <taxon>Aspergillus</taxon>
        <taxon>Aspergillus subgen. Circumdati</taxon>
    </lineage>
</organism>
<dbReference type="PANTHER" id="PTHR33337:SF43">
    <property type="entry name" value="CENP-V_GFA DOMAIN-CONTAINING PROTEIN"/>
    <property type="match status" value="1"/>
</dbReference>
<dbReference type="EMBL" id="VCAU01000153">
    <property type="protein sequence ID" value="KAF9883672.1"/>
    <property type="molecule type" value="Genomic_DNA"/>
</dbReference>
<evidence type="ECO:0000313" key="6">
    <source>
        <dbReference type="EMBL" id="KAF9883672.1"/>
    </source>
</evidence>
<dbReference type="AlphaFoldDB" id="A0AAD4CCC2"/>
<keyword evidence="4" id="KW-0456">Lyase</keyword>
<dbReference type="Gene3D" id="3.90.1590.10">
    <property type="entry name" value="glutathione-dependent formaldehyde- activating enzyme (gfa)"/>
    <property type="match status" value="1"/>
</dbReference>
<comment type="caution">
    <text evidence="6">The sequence shown here is derived from an EMBL/GenBank/DDBJ whole genome shotgun (WGS) entry which is preliminary data.</text>
</comment>
<evidence type="ECO:0000256" key="3">
    <source>
        <dbReference type="ARBA" id="ARBA00022833"/>
    </source>
</evidence>
<dbReference type="PROSITE" id="PS51891">
    <property type="entry name" value="CENP_V_GFA"/>
    <property type="match status" value="1"/>
</dbReference>
<gene>
    <name evidence="6" type="ORF">FE257_003056</name>
</gene>
<keyword evidence="2" id="KW-0479">Metal-binding</keyword>
<comment type="similarity">
    <text evidence="1">Belongs to the Gfa family.</text>
</comment>
<dbReference type="InterPro" id="IPR006913">
    <property type="entry name" value="CENP-V/GFA"/>
</dbReference>